<proteinExistence type="predicted"/>
<reference evidence="1" key="1">
    <citation type="submission" date="2024-05" db="EMBL/GenBank/DDBJ databases">
        <authorList>
            <person name="Kim S."/>
            <person name="Heo J."/>
            <person name="Choi H."/>
            <person name="Choi Y."/>
            <person name="Kwon S.-W."/>
            <person name="Kim Y."/>
        </authorList>
    </citation>
    <scope>NUCLEOTIDE SEQUENCE</scope>
    <source>
        <strain evidence="1">KACC 23699</strain>
    </source>
</reference>
<name>A0AAU7JWU7_9MICO</name>
<accession>A0AAU7JWU7</accession>
<organism evidence="1">
    <name type="scientific">Pedococcus sp. KACC 23699</name>
    <dbReference type="NCBI Taxonomy" id="3149228"/>
    <lineage>
        <taxon>Bacteria</taxon>
        <taxon>Bacillati</taxon>
        <taxon>Actinomycetota</taxon>
        <taxon>Actinomycetes</taxon>
        <taxon>Micrococcales</taxon>
        <taxon>Intrasporangiaceae</taxon>
        <taxon>Pedococcus</taxon>
    </lineage>
</organism>
<dbReference type="EMBL" id="CP157483">
    <property type="protein sequence ID" value="XBO44908.1"/>
    <property type="molecule type" value="Genomic_DNA"/>
</dbReference>
<dbReference type="AlphaFoldDB" id="A0AAU7JWU7"/>
<protein>
    <submittedName>
        <fullName evidence="1">Uncharacterized protein</fullName>
    </submittedName>
</protein>
<gene>
    <name evidence="1" type="ORF">ABEG17_06100</name>
</gene>
<sequence length="210" mass="21718">MSRPSDVTAALAMDAVAEAAGVLKAATFDKVFVQAPELVLRAVPVATSAQLSVTRHGDRQPAFSRADRVRLGERQVVPSPAPNSLSLSLRTHDRWATGALVLTSETSEDLTGAAALTAELMVILIEEAIERAHAADVITQLRRELAAARDVGIALAAASNGLDVATVLQMLGDLDPDAGQGFAPNDDQLISAEAAGSDVPLLRLLPGGGA</sequence>
<dbReference type="RefSeq" id="WP_406832394.1">
    <property type="nucleotide sequence ID" value="NZ_CP157483.1"/>
</dbReference>
<evidence type="ECO:0000313" key="1">
    <source>
        <dbReference type="EMBL" id="XBO44908.1"/>
    </source>
</evidence>